<dbReference type="InterPro" id="IPR023214">
    <property type="entry name" value="HAD_sf"/>
</dbReference>
<dbReference type="InterPro" id="IPR023198">
    <property type="entry name" value="PGP-like_dom2"/>
</dbReference>
<organism evidence="1 2">
    <name type="scientific">Roseburia porci</name>
    <dbReference type="NCBI Taxonomy" id="2605790"/>
    <lineage>
        <taxon>Bacteria</taxon>
        <taxon>Bacillati</taxon>
        <taxon>Bacillota</taxon>
        <taxon>Clostridia</taxon>
        <taxon>Lachnospirales</taxon>
        <taxon>Lachnospiraceae</taxon>
        <taxon>Roseburia</taxon>
    </lineage>
</organism>
<comment type="caution">
    <text evidence="1">The sequence shown here is derived from an EMBL/GenBank/DDBJ whole genome shotgun (WGS) entry which is preliminary data.</text>
</comment>
<dbReference type="Proteomes" id="UP000474024">
    <property type="component" value="Unassembled WGS sequence"/>
</dbReference>
<dbReference type="PRINTS" id="PR00413">
    <property type="entry name" value="HADHALOGNASE"/>
</dbReference>
<dbReference type="Pfam" id="PF00702">
    <property type="entry name" value="Hydrolase"/>
    <property type="match status" value="1"/>
</dbReference>
<evidence type="ECO:0000313" key="1">
    <source>
        <dbReference type="EMBL" id="MST74711.1"/>
    </source>
</evidence>
<dbReference type="Gene3D" id="1.10.150.240">
    <property type="entry name" value="Putative phosphatase, domain 2"/>
    <property type="match status" value="1"/>
</dbReference>
<dbReference type="PANTHER" id="PTHR43611:SF3">
    <property type="entry name" value="FLAVIN MONONUCLEOTIDE HYDROLASE 1, CHLOROPLATIC"/>
    <property type="match status" value="1"/>
</dbReference>
<sequence>MKKYKNIIFDVGDVLLDYRWKEMLVDDYGLDEKTAEIVGNEMFDDPLWHEMDLWNMTEEEIICGFEKKYPEHGAYIRWFITHGEGMKVSRPKVWEKLRLLKKQGYGIYLLSNYPESLFVKHTKDADFMKDIDGAVVSYMIHKTKPDREIYEYLLEQYQLKAEESLFFDDRKENVEGAIACGIDSRQVFSQESLLEYMDAILNGGFEIE</sequence>
<accession>A0A6L5YSQ9</accession>
<dbReference type="InterPro" id="IPR006439">
    <property type="entry name" value="HAD-SF_hydro_IA"/>
</dbReference>
<dbReference type="NCBIfam" id="TIGR01509">
    <property type="entry name" value="HAD-SF-IA-v3"/>
    <property type="match status" value="1"/>
</dbReference>
<keyword evidence="2" id="KW-1185">Reference proteome</keyword>
<name>A0A6L5YSQ9_9FIRM</name>
<protein>
    <submittedName>
        <fullName evidence="1">HAD family phosphatase</fullName>
    </submittedName>
</protein>
<dbReference type="EMBL" id="VUNI01000008">
    <property type="protein sequence ID" value="MST74711.1"/>
    <property type="molecule type" value="Genomic_DNA"/>
</dbReference>
<reference evidence="1 2" key="1">
    <citation type="submission" date="2019-08" db="EMBL/GenBank/DDBJ databases">
        <title>In-depth cultivation of the pig gut microbiome towards novel bacterial diversity and tailored functional studies.</title>
        <authorList>
            <person name="Wylensek D."/>
            <person name="Hitch T.C.A."/>
            <person name="Clavel T."/>
        </authorList>
    </citation>
    <scope>NUCLEOTIDE SEQUENCE [LARGE SCALE GENOMIC DNA]</scope>
    <source>
        <strain evidence="1 2">MUC/MUC-530-WT-4D</strain>
    </source>
</reference>
<dbReference type="SFLD" id="SFLDG01129">
    <property type="entry name" value="C1.5:_HAD__Beta-PGM__Phosphata"/>
    <property type="match status" value="1"/>
</dbReference>
<dbReference type="SFLD" id="SFLDS00003">
    <property type="entry name" value="Haloacid_Dehalogenase"/>
    <property type="match status" value="1"/>
</dbReference>
<dbReference type="SUPFAM" id="SSF56784">
    <property type="entry name" value="HAD-like"/>
    <property type="match status" value="1"/>
</dbReference>
<dbReference type="Gene3D" id="3.40.50.1000">
    <property type="entry name" value="HAD superfamily/HAD-like"/>
    <property type="match status" value="1"/>
</dbReference>
<dbReference type="PANTHER" id="PTHR43611">
    <property type="entry name" value="ALPHA-D-GLUCOSE 1-PHOSPHATE PHOSPHATASE"/>
    <property type="match status" value="1"/>
</dbReference>
<dbReference type="RefSeq" id="WP_154429678.1">
    <property type="nucleotide sequence ID" value="NZ_VUNI01000008.1"/>
</dbReference>
<evidence type="ECO:0000313" key="2">
    <source>
        <dbReference type="Proteomes" id="UP000474024"/>
    </source>
</evidence>
<dbReference type="CDD" id="cd02603">
    <property type="entry name" value="HAD_sEH-N_like"/>
    <property type="match status" value="1"/>
</dbReference>
<dbReference type="AlphaFoldDB" id="A0A6L5YSQ9"/>
<gene>
    <name evidence="1" type="ORF">FYJ75_06600</name>
</gene>
<proteinExistence type="predicted"/>
<dbReference type="InterPro" id="IPR036412">
    <property type="entry name" value="HAD-like_sf"/>
</dbReference>